<sequence length="545" mass="58507">MTDQMKLDVGDSSEGLKRETSFLGLLFTSTGSIIGSGWMLGAFFCAEYAGPAALFAWIIGSVVALLLALVFAELGGLFPVSGGTARFPHYAFGNLAGASFGWFSWLQAVGTAPIEVEAALQYMSTFETLKWLAYQQVIDGNTVTILRPAGVGVAVVMLGLFVLLNLYGIRKMTQVNNVITTWKLVVPIMTIVVLGFTHFQTVNFTSHGFAPYGMHGVLQAVSLGAMFSLVGFEQCVQLAGESKNPQRDIPRAVIGSLVIGAVLYFILQVVFIAALPGSAFAHGWSSLAFAGSNGPFAGLAKGLGLVWLAYVLYADAVIAPSGSGLCYITTTSRITFGMSKNGQVPSAFEKITKKEKVPIVGLFFAWAMGVLLMLPFGGWQSLVGFITSATVLMYVGGPVSLGALRKEKPDLFRPFRLPWASVLSPLSFIAASLVIYWGGWETDWKLGVAVLLGYLLMGISRLTNANPIKLPLDAKNAMWLGPYLVGMLIISYFGQFGQGQADLPDGLDFLVIAAFSLVIYYWAISLRLPASEVDKYAADVYPVES</sequence>
<protein>
    <submittedName>
        <fullName evidence="8">Unannotated protein</fullName>
    </submittedName>
</protein>
<feature type="transmembrane region" description="Helical" evidence="5">
    <location>
        <begin position="444"/>
        <end position="464"/>
    </location>
</feature>
<evidence type="ECO:0000256" key="1">
    <source>
        <dbReference type="ARBA" id="ARBA00004141"/>
    </source>
</evidence>
<reference evidence="8" key="1">
    <citation type="submission" date="2020-05" db="EMBL/GenBank/DDBJ databases">
        <authorList>
            <person name="Chiriac C."/>
            <person name="Salcher M."/>
            <person name="Ghai R."/>
            <person name="Kavagutti S V."/>
        </authorList>
    </citation>
    <scope>NUCLEOTIDE SEQUENCE</scope>
</reference>
<keyword evidence="2 5" id="KW-0812">Transmembrane</keyword>
<dbReference type="GO" id="GO:0022857">
    <property type="term" value="F:transmembrane transporter activity"/>
    <property type="evidence" value="ECO:0007669"/>
    <property type="project" value="InterPro"/>
</dbReference>
<keyword evidence="4 5" id="KW-0472">Membrane</keyword>
<gene>
    <name evidence="6" type="ORF">UFOPK3164_00762</name>
    <name evidence="7" type="ORF">UFOPK3427_01042</name>
    <name evidence="8" type="ORF">UFOPK4112_00044</name>
</gene>
<dbReference type="EMBL" id="CAFABE010000028">
    <property type="protein sequence ID" value="CAB4826008.1"/>
    <property type="molecule type" value="Genomic_DNA"/>
</dbReference>
<dbReference type="Pfam" id="PF13520">
    <property type="entry name" value="AA_permease_2"/>
    <property type="match status" value="1"/>
</dbReference>
<dbReference type="PANTHER" id="PTHR47547">
    <property type="match status" value="1"/>
</dbReference>
<dbReference type="PANTHER" id="PTHR47547:SF1">
    <property type="entry name" value="ASPARTATE-PROTON SYMPORTER"/>
    <property type="match status" value="1"/>
</dbReference>
<feature type="transmembrane region" description="Helical" evidence="5">
    <location>
        <begin position="357"/>
        <end position="376"/>
    </location>
</feature>
<feature type="transmembrane region" description="Helical" evidence="5">
    <location>
        <begin position="253"/>
        <end position="275"/>
    </location>
</feature>
<evidence type="ECO:0000256" key="2">
    <source>
        <dbReference type="ARBA" id="ARBA00022692"/>
    </source>
</evidence>
<dbReference type="EMBL" id="CAFBPM010000001">
    <property type="protein sequence ID" value="CAB5006384.1"/>
    <property type="molecule type" value="Genomic_DNA"/>
</dbReference>
<dbReference type="EMBL" id="CAFBLT010000001">
    <property type="protein sequence ID" value="CAB4874550.1"/>
    <property type="molecule type" value="Genomic_DNA"/>
</dbReference>
<accession>A0A6J7PWC1</accession>
<name>A0A6J7PWC1_9ZZZZ</name>
<dbReference type="PIRSF" id="PIRSF006060">
    <property type="entry name" value="AA_transporter"/>
    <property type="match status" value="1"/>
</dbReference>
<evidence type="ECO:0000256" key="3">
    <source>
        <dbReference type="ARBA" id="ARBA00022989"/>
    </source>
</evidence>
<feature type="transmembrane region" description="Helical" evidence="5">
    <location>
        <begin position="476"/>
        <end position="494"/>
    </location>
</feature>
<feature type="transmembrane region" description="Helical" evidence="5">
    <location>
        <begin position="149"/>
        <end position="169"/>
    </location>
</feature>
<dbReference type="InterPro" id="IPR002293">
    <property type="entry name" value="AA/rel_permease1"/>
</dbReference>
<feature type="transmembrane region" description="Helical" evidence="5">
    <location>
        <begin position="382"/>
        <end position="404"/>
    </location>
</feature>
<feature type="transmembrane region" description="Helical" evidence="5">
    <location>
        <begin position="506"/>
        <end position="524"/>
    </location>
</feature>
<dbReference type="GO" id="GO:0016020">
    <property type="term" value="C:membrane"/>
    <property type="evidence" value="ECO:0007669"/>
    <property type="project" value="UniProtKB-SubCell"/>
</dbReference>
<evidence type="ECO:0000313" key="8">
    <source>
        <dbReference type="EMBL" id="CAB5006384.1"/>
    </source>
</evidence>
<comment type="subcellular location">
    <subcellularLocation>
        <location evidence="1">Membrane</location>
        <topology evidence="1">Multi-pass membrane protein</topology>
    </subcellularLocation>
</comment>
<evidence type="ECO:0000313" key="6">
    <source>
        <dbReference type="EMBL" id="CAB4826008.1"/>
    </source>
</evidence>
<feature type="transmembrane region" description="Helical" evidence="5">
    <location>
        <begin position="416"/>
        <end position="438"/>
    </location>
</feature>
<feature type="transmembrane region" description="Helical" evidence="5">
    <location>
        <begin position="212"/>
        <end position="232"/>
    </location>
</feature>
<dbReference type="InterPro" id="IPR052962">
    <property type="entry name" value="AA_Transporter_AGT"/>
</dbReference>
<dbReference type="AlphaFoldDB" id="A0A6J7PWC1"/>
<proteinExistence type="predicted"/>
<evidence type="ECO:0000256" key="5">
    <source>
        <dbReference type="SAM" id="Phobius"/>
    </source>
</evidence>
<evidence type="ECO:0000313" key="7">
    <source>
        <dbReference type="EMBL" id="CAB4874550.1"/>
    </source>
</evidence>
<organism evidence="8">
    <name type="scientific">freshwater metagenome</name>
    <dbReference type="NCBI Taxonomy" id="449393"/>
    <lineage>
        <taxon>unclassified sequences</taxon>
        <taxon>metagenomes</taxon>
        <taxon>ecological metagenomes</taxon>
    </lineage>
</organism>
<feature type="transmembrane region" description="Helical" evidence="5">
    <location>
        <begin position="20"/>
        <end position="45"/>
    </location>
</feature>
<evidence type="ECO:0000256" key="4">
    <source>
        <dbReference type="ARBA" id="ARBA00023136"/>
    </source>
</evidence>
<dbReference type="Gene3D" id="1.20.1740.10">
    <property type="entry name" value="Amino acid/polyamine transporter I"/>
    <property type="match status" value="1"/>
</dbReference>
<feature type="transmembrane region" description="Helical" evidence="5">
    <location>
        <begin position="52"/>
        <end position="72"/>
    </location>
</feature>
<feature type="transmembrane region" description="Helical" evidence="5">
    <location>
        <begin position="181"/>
        <end position="200"/>
    </location>
</feature>
<keyword evidence="3 5" id="KW-1133">Transmembrane helix</keyword>